<accession>A0A0V0S5U8</accession>
<name>A0A0V0S5U8_9BILA</name>
<keyword evidence="1" id="KW-0812">Transmembrane</keyword>
<reference evidence="2 3" key="1">
    <citation type="submission" date="2015-01" db="EMBL/GenBank/DDBJ databases">
        <title>Evolution of Trichinella species and genotypes.</title>
        <authorList>
            <person name="Korhonen P.K."/>
            <person name="Edoardo P."/>
            <person name="Giuseppe L.R."/>
            <person name="Gasser R.B."/>
        </authorList>
    </citation>
    <scope>NUCLEOTIDE SEQUENCE [LARGE SCALE GENOMIC DNA]</scope>
    <source>
        <strain evidence="2">ISS37</strain>
    </source>
</reference>
<keyword evidence="1" id="KW-0472">Membrane</keyword>
<dbReference type="Proteomes" id="UP000054630">
    <property type="component" value="Unassembled WGS sequence"/>
</dbReference>
<comment type="caution">
    <text evidence="2">The sequence shown here is derived from an EMBL/GenBank/DDBJ whole genome shotgun (WGS) entry which is preliminary data.</text>
</comment>
<evidence type="ECO:0000313" key="3">
    <source>
        <dbReference type="Proteomes" id="UP000054630"/>
    </source>
</evidence>
<sequence>MNAARVKSNDLTVYMLKVNNFLMERMLQAFVKLTSALGSSFYLHSLFFLLLKQNSNLNEITMSICINLYRYASYEAEMMNCIKQYSCDITNMSFYDKFHVDEEERHVSSYNMHCNMVIWHRVTLQLGDSCACFVNSNNEYYSWIKIKVHTYMTLVCAMHYL</sequence>
<protein>
    <submittedName>
        <fullName evidence="2">Uncharacterized protein</fullName>
    </submittedName>
</protein>
<evidence type="ECO:0000256" key="1">
    <source>
        <dbReference type="SAM" id="Phobius"/>
    </source>
</evidence>
<organism evidence="2 3">
    <name type="scientific">Trichinella nelsoni</name>
    <dbReference type="NCBI Taxonomy" id="6336"/>
    <lineage>
        <taxon>Eukaryota</taxon>
        <taxon>Metazoa</taxon>
        <taxon>Ecdysozoa</taxon>
        <taxon>Nematoda</taxon>
        <taxon>Enoplea</taxon>
        <taxon>Dorylaimia</taxon>
        <taxon>Trichinellida</taxon>
        <taxon>Trichinellidae</taxon>
        <taxon>Trichinella</taxon>
    </lineage>
</organism>
<gene>
    <name evidence="2" type="ORF">T07_4621</name>
</gene>
<keyword evidence="1" id="KW-1133">Transmembrane helix</keyword>
<feature type="transmembrane region" description="Helical" evidence="1">
    <location>
        <begin position="29"/>
        <end position="51"/>
    </location>
</feature>
<dbReference type="AlphaFoldDB" id="A0A0V0S5U8"/>
<dbReference type="OrthoDB" id="10618209at2759"/>
<proteinExistence type="predicted"/>
<keyword evidence="3" id="KW-1185">Reference proteome</keyword>
<dbReference type="EMBL" id="JYDL01000034">
    <property type="protein sequence ID" value="KRX22076.1"/>
    <property type="molecule type" value="Genomic_DNA"/>
</dbReference>
<evidence type="ECO:0000313" key="2">
    <source>
        <dbReference type="EMBL" id="KRX22076.1"/>
    </source>
</evidence>